<evidence type="ECO:0000313" key="3">
    <source>
        <dbReference type="EMBL" id="KLO12241.1"/>
    </source>
</evidence>
<name>A0A0H2S5Q9_9AGAM</name>
<evidence type="ECO:0000256" key="1">
    <source>
        <dbReference type="ARBA" id="ARBA00022801"/>
    </source>
</evidence>
<dbReference type="InterPro" id="IPR050300">
    <property type="entry name" value="GDXG_lipolytic_enzyme"/>
</dbReference>
<organism evidence="3 4">
    <name type="scientific">Schizopora paradoxa</name>
    <dbReference type="NCBI Taxonomy" id="27342"/>
    <lineage>
        <taxon>Eukaryota</taxon>
        <taxon>Fungi</taxon>
        <taxon>Dikarya</taxon>
        <taxon>Basidiomycota</taxon>
        <taxon>Agaricomycotina</taxon>
        <taxon>Agaricomycetes</taxon>
        <taxon>Hymenochaetales</taxon>
        <taxon>Schizoporaceae</taxon>
        <taxon>Schizopora</taxon>
    </lineage>
</organism>
<feature type="domain" description="BD-FAE-like" evidence="2">
    <location>
        <begin position="33"/>
        <end position="247"/>
    </location>
</feature>
<dbReference type="GO" id="GO:0016787">
    <property type="term" value="F:hydrolase activity"/>
    <property type="evidence" value="ECO:0007669"/>
    <property type="project" value="UniProtKB-KW"/>
</dbReference>
<dbReference type="EMBL" id="KQ085982">
    <property type="protein sequence ID" value="KLO12241.1"/>
    <property type="molecule type" value="Genomic_DNA"/>
</dbReference>
<dbReference type="Gene3D" id="3.40.50.1820">
    <property type="entry name" value="alpha/beta hydrolase"/>
    <property type="match status" value="1"/>
</dbReference>
<dbReference type="InterPro" id="IPR029058">
    <property type="entry name" value="AB_hydrolase_fold"/>
</dbReference>
<dbReference type="Pfam" id="PF20434">
    <property type="entry name" value="BD-FAE"/>
    <property type="match status" value="1"/>
</dbReference>
<dbReference type="InParanoid" id="A0A0H2S5Q9"/>
<dbReference type="Proteomes" id="UP000053477">
    <property type="component" value="Unassembled WGS sequence"/>
</dbReference>
<keyword evidence="1 3" id="KW-0378">Hydrolase</keyword>
<accession>A0A0H2S5Q9</accession>
<evidence type="ECO:0000259" key="2">
    <source>
        <dbReference type="Pfam" id="PF20434"/>
    </source>
</evidence>
<sequence>MSSVKSKIDVEYGSSSAQKLDLYWPSTLQGADEPSKAKPLICFVHGGAWRAEDKSDHAGLAIRLVSVTGCPVAVPNYCLTARSPTPETQQHHPAHSEDVLDSLNLLVGFSSPLSNIYAKDVTLDLYLIGHSCSAHMLTSIFLDSSHATPTLAPSPSLLSSVKAIAMSEGIYDIDLLIKNFPDYESGSYGFIANTFGVRLGSSTPEKKYADVSTTRYPARKDGKHLKWLIIHSKGDSLVDFAQSQSAFDHLKSEFGEDEVQRDFEAITFEHNEMLKTKEYSDLVGGYFASLLQ</sequence>
<keyword evidence="4" id="KW-1185">Reference proteome</keyword>
<protein>
    <submittedName>
        <fullName evidence="3">Alpha/beta-hydrolase</fullName>
    </submittedName>
</protein>
<dbReference type="OrthoDB" id="6495301at2759"/>
<reference evidence="3 4" key="1">
    <citation type="submission" date="2015-04" db="EMBL/GenBank/DDBJ databases">
        <title>Complete genome sequence of Schizopora paradoxa KUC8140, a cosmopolitan wood degrader in East Asia.</title>
        <authorList>
            <consortium name="DOE Joint Genome Institute"/>
            <person name="Min B."/>
            <person name="Park H."/>
            <person name="Jang Y."/>
            <person name="Kim J.-J."/>
            <person name="Kim K.H."/>
            <person name="Pangilinan J."/>
            <person name="Lipzen A."/>
            <person name="Riley R."/>
            <person name="Grigoriev I.V."/>
            <person name="Spatafora J.W."/>
            <person name="Choi I.-G."/>
        </authorList>
    </citation>
    <scope>NUCLEOTIDE SEQUENCE [LARGE SCALE GENOMIC DNA]</scope>
    <source>
        <strain evidence="3 4">KUC8140</strain>
    </source>
</reference>
<dbReference type="SUPFAM" id="SSF53474">
    <property type="entry name" value="alpha/beta-Hydrolases"/>
    <property type="match status" value="1"/>
</dbReference>
<dbReference type="InterPro" id="IPR049492">
    <property type="entry name" value="BD-FAE-like_dom"/>
</dbReference>
<gene>
    <name evidence="3" type="ORF">SCHPADRAFT_915724</name>
</gene>
<dbReference type="AlphaFoldDB" id="A0A0H2S5Q9"/>
<dbReference type="PANTHER" id="PTHR48081">
    <property type="entry name" value="AB HYDROLASE SUPERFAMILY PROTEIN C4A8.06C"/>
    <property type="match status" value="1"/>
</dbReference>
<dbReference type="STRING" id="27342.A0A0H2S5Q9"/>
<dbReference type="PANTHER" id="PTHR48081:SF33">
    <property type="entry name" value="KYNURENINE FORMAMIDASE"/>
    <property type="match status" value="1"/>
</dbReference>
<evidence type="ECO:0000313" key="4">
    <source>
        <dbReference type="Proteomes" id="UP000053477"/>
    </source>
</evidence>
<proteinExistence type="predicted"/>